<dbReference type="PANTHER" id="PTHR21299:SF2">
    <property type="entry name" value="CYTIDYLATE KINASE"/>
    <property type="match status" value="1"/>
</dbReference>
<evidence type="ECO:0000256" key="1">
    <source>
        <dbReference type="ARBA" id="ARBA00009427"/>
    </source>
</evidence>
<evidence type="ECO:0000256" key="7">
    <source>
        <dbReference type="ARBA" id="ARBA00047615"/>
    </source>
</evidence>
<organism evidence="11 12">
    <name type="scientific">Bacillus daqingensis</name>
    <dbReference type="NCBI Taxonomy" id="872396"/>
    <lineage>
        <taxon>Bacteria</taxon>
        <taxon>Bacillati</taxon>
        <taxon>Bacillota</taxon>
        <taxon>Bacilli</taxon>
        <taxon>Bacillales</taxon>
        <taxon>Bacillaceae</taxon>
        <taxon>Bacillus</taxon>
    </lineage>
</organism>
<dbReference type="Gene3D" id="3.40.50.300">
    <property type="entry name" value="P-loop containing nucleotide triphosphate hydrolases"/>
    <property type="match status" value="1"/>
</dbReference>
<dbReference type="PANTHER" id="PTHR21299">
    <property type="entry name" value="CYTIDYLATE KINASE/PANTOATE-BETA-ALANINE LIGASE"/>
    <property type="match status" value="1"/>
</dbReference>
<keyword evidence="6 9" id="KW-0067">ATP-binding</keyword>
<evidence type="ECO:0000313" key="11">
    <source>
        <dbReference type="EMBL" id="MFC4737980.1"/>
    </source>
</evidence>
<dbReference type="Pfam" id="PF02224">
    <property type="entry name" value="Cytidylate_kin"/>
    <property type="match status" value="1"/>
</dbReference>
<name>A0ABV9NZ83_9BACI</name>
<dbReference type="GO" id="GO:0016301">
    <property type="term" value="F:kinase activity"/>
    <property type="evidence" value="ECO:0007669"/>
    <property type="project" value="UniProtKB-KW"/>
</dbReference>
<evidence type="ECO:0000256" key="3">
    <source>
        <dbReference type="ARBA" id="ARBA00022679"/>
    </source>
</evidence>
<comment type="catalytic activity">
    <reaction evidence="7 9">
        <text>dCMP + ATP = dCDP + ADP</text>
        <dbReference type="Rhea" id="RHEA:25094"/>
        <dbReference type="ChEBI" id="CHEBI:30616"/>
        <dbReference type="ChEBI" id="CHEBI:57566"/>
        <dbReference type="ChEBI" id="CHEBI:58593"/>
        <dbReference type="ChEBI" id="CHEBI:456216"/>
        <dbReference type="EC" id="2.7.4.25"/>
    </reaction>
</comment>
<keyword evidence="5 9" id="KW-0418">Kinase</keyword>
<keyword evidence="3 9" id="KW-0808">Transferase</keyword>
<dbReference type="CDD" id="cd02020">
    <property type="entry name" value="CMPK"/>
    <property type="match status" value="1"/>
</dbReference>
<gene>
    <name evidence="9 11" type="primary">cmk</name>
    <name evidence="11" type="ORF">ACFO4L_15510</name>
</gene>
<evidence type="ECO:0000256" key="2">
    <source>
        <dbReference type="ARBA" id="ARBA00022490"/>
    </source>
</evidence>
<dbReference type="NCBIfam" id="TIGR00017">
    <property type="entry name" value="cmk"/>
    <property type="match status" value="1"/>
</dbReference>
<protein>
    <recommendedName>
        <fullName evidence="9">Cytidylate kinase</fullName>
        <shortName evidence="9">CK</shortName>
        <ecNumber evidence="9">2.7.4.25</ecNumber>
    </recommendedName>
    <alternativeName>
        <fullName evidence="9">Cytidine monophosphate kinase</fullName>
        <shortName evidence="9">CMP kinase</shortName>
    </alternativeName>
</protein>
<dbReference type="HAMAP" id="MF_00238">
    <property type="entry name" value="Cytidyl_kinase_type1"/>
    <property type="match status" value="1"/>
</dbReference>
<comment type="subcellular location">
    <subcellularLocation>
        <location evidence="9">Cytoplasm</location>
    </subcellularLocation>
</comment>
<evidence type="ECO:0000256" key="6">
    <source>
        <dbReference type="ARBA" id="ARBA00022840"/>
    </source>
</evidence>
<accession>A0ABV9NZ83</accession>
<dbReference type="InterPro" id="IPR011994">
    <property type="entry name" value="Cytidylate_kinase_dom"/>
</dbReference>
<dbReference type="RefSeq" id="WP_377910576.1">
    <property type="nucleotide sequence ID" value="NZ_JBHSGK010000021.1"/>
</dbReference>
<comment type="caution">
    <text evidence="11">The sequence shown here is derived from an EMBL/GenBank/DDBJ whole genome shotgun (WGS) entry which is preliminary data.</text>
</comment>
<dbReference type="Proteomes" id="UP001595896">
    <property type="component" value="Unassembled WGS sequence"/>
</dbReference>
<dbReference type="EC" id="2.7.4.25" evidence="9"/>
<dbReference type="InterPro" id="IPR027417">
    <property type="entry name" value="P-loop_NTPase"/>
</dbReference>
<proteinExistence type="inferred from homology"/>
<keyword evidence="4 9" id="KW-0547">Nucleotide-binding</keyword>
<comment type="similarity">
    <text evidence="1 9">Belongs to the cytidylate kinase family. Type 1 subfamily.</text>
</comment>
<evidence type="ECO:0000256" key="8">
    <source>
        <dbReference type="ARBA" id="ARBA00048478"/>
    </source>
</evidence>
<feature type="binding site" evidence="9">
    <location>
        <begin position="10"/>
        <end position="18"/>
    </location>
    <ligand>
        <name>ATP</name>
        <dbReference type="ChEBI" id="CHEBI:30616"/>
    </ligand>
</feature>
<keyword evidence="12" id="KW-1185">Reference proteome</keyword>
<feature type="domain" description="Cytidylate kinase" evidence="10">
    <location>
        <begin position="6"/>
        <end position="219"/>
    </location>
</feature>
<evidence type="ECO:0000256" key="4">
    <source>
        <dbReference type="ARBA" id="ARBA00022741"/>
    </source>
</evidence>
<evidence type="ECO:0000313" key="12">
    <source>
        <dbReference type="Proteomes" id="UP001595896"/>
    </source>
</evidence>
<keyword evidence="2 9" id="KW-0963">Cytoplasm</keyword>
<reference evidence="12" key="1">
    <citation type="journal article" date="2019" name="Int. J. Syst. Evol. Microbiol.">
        <title>The Global Catalogue of Microorganisms (GCM) 10K type strain sequencing project: providing services to taxonomists for standard genome sequencing and annotation.</title>
        <authorList>
            <consortium name="The Broad Institute Genomics Platform"/>
            <consortium name="The Broad Institute Genome Sequencing Center for Infectious Disease"/>
            <person name="Wu L."/>
            <person name="Ma J."/>
        </authorList>
    </citation>
    <scope>NUCLEOTIDE SEQUENCE [LARGE SCALE GENOMIC DNA]</scope>
    <source>
        <strain evidence="12">JCM 12165</strain>
    </source>
</reference>
<dbReference type="SUPFAM" id="SSF52540">
    <property type="entry name" value="P-loop containing nucleoside triphosphate hydrolases"/>
    <property type="match status" value="1"/>
</dbReference>
<evidence type="ECO:0000256" key="5">
    <source>
        <dbReference type="ARBA" id="ARBA00022777"/>
    </source>
</evidence>
<evidence type="ECO:0000256" key="9">
    <source>
        <dbReference type="HAMAP-Rule" id="MF_00238"/>
    </source>
</evidence>
<dbReference type="EMBL" id="JBHSGK010000021">
    <property type="protein sequence ID" value="MFC4737980.1"/>
    <property type="molecule type" value="Genomic_DNA"/>
</dbReference>
<dbReference type="InterPro" id="IPR003136">
    <property type="entry name" value="Cytidylate_kin"/>
</dbReference>
<sequence length="225" mass="24897">MTRANIAIDGPAGAGKSTVAKKLAAELGFTYIDTGAMYRALTWKVLQEQADPENEQAVLDILQNMQLGLDMKNSSVFVTVDRVDVTDAIREQDVTSLVSYTARHARIRTEMVEKQKELAASGGTVMDGRDIGTAVLPDASYKFFLNATVEERAKRRHAEQLSKGMDSDLTKLRYEIAERDRIDSERETAPLKKADDAIEVDTTAMTIDQVVAFLLDRVKGVEPNE</sequence>
<comment type="catalytic activity">
    <reaction evidence="8 9">
        <text>CMP + ATP = CDP + ADP</text>
        <dbReference type="Rhea" id="RHEA:11600"/>
        <dbReference type="ChEBI" id="CHEBI:30616"/>
        <dbReference type="ChEBI" id="CHEBI:58069"/>
        <dbReference type="ChEBI" id="CHEBI:60377"/>
        <dbReference type="ChEBI" id="CHEBI:456216"/>
        <dbReference type="EC" id="2.7.4.25"/>
    </reaction>
</comment>
<evidence type="ECO:0000259" key="10">
    <source>
        <dbReference type="Pfam" id="PF02224"/>
    </source>
</evidence>